<feature type="transmembrane region" description="Helical" evidence="1">
    <location>
        <begin position="12"/>
        <end position="34"/>
    </location>
</feature>
<name>A0A9D7XF16_9BACT</name>
<feature type="transmembrane region" description="Helical" evidence="1">
    <location>
        <begin position="54"/>
        <end position="73"/>
    </location>
</feature>
<evidence type="ECO:0000313" key="2">
    <source>
        <dbReference type="EMBL" id="MBK9719724.1"/>
    </source>
</evidence>
<evidence type="ECO:0000313" key="3">
    <source>
        <dbReference type="Proteomes" id="UP000808349"/>
    </source>
</evidence>
<reference evidence="2 3" key="1">
    <citation type="submission" date="2020-10" db="EMBL/GenBank/DDBJ databases">
        <title>Connecting structure to function with the recovery of over 1000 high-quality activated sludge metagenome-assembled genomes encoding full-length rRNA genes using long-read sequencing.</title>
        <authorList>
            <person name="Singleton C.M."/>
            <person name="Petriglieri F."/>
            <person name="Kristensen J.M."/>
            <person name="Kirkegaard R.H."/>
            <person name="Michaelsen T.Y."/>
            <person name="Andersen M.H."/>
            <person name="Karst S.M."/>
            <person name="Dueholm M.S."/>
            <person name="Nielsen P.H."/>
            <person name="Albertsen M."/>
        </authorList>
    </citation>
    <scope>NUCLEOTIDE SEQUENCE [LARGE SCALE GENOMIC DNA]</scope>
    <source>
        <strain evidence="2">Ribe_18-Q3-R11-54_BAT3C.373</strain>
    </source>
</reference>
<gene>
    <name evidence="2" type="ORF">IPO85_19845</name>
</gene>
<protein>
    <submittedName>
        <fullName evidence="2">Uncharacterized protein</fullName>
    </submittedName>
</protein>
<sequence>MRFQPNSKYNSVLTGIIVGLLLPFIGYAILLLIYDQIDTWILENSEGVQGDFRERTIGLIAIILNVLPLQYFYKKYWDNAMRGIVFPTLIFVGLWMYLYGFELLNL</sequence>
<keyword evidence="1" id="KW-0812">Transmembrane</keyword>
<organism evidence="2 3">
    <name type="scientific">Candidatus Defluviibacterium haderslevense</name>
    <dbReference type="NCBI Taxonomy" id="2981993"/>
    <lineage>
        <taxon>Bacteria</taxon>
        <taxon>Pseudomonadati</taxon>
        <taxon>Bacteroidota</taxon>
        <taxon>Saprospiria</taxon>
        <taxon>Saprospirales</taxon>
        <taxon>Saprospiraceae</taxon>
        <taxon>Candidatus Defluviibacterium</taxon>
    </lineage>
</organism>
<accession>A0A9D7XF16</accession>
<evidence type="ECO:0000256" key="1">
    <source>
        <dbReference type="SAM" id="Phobius"/>
    </source>
</evidence>
<dbReference type="Proteomes" id="UP000808349">
    <property type="component" value="Unassembled WGS sequence"/>
</dbReference>
<comment type="caution">
    <text evidence="2">The sequence shown here is derived from an EMBL/GenBank/DDBJ whole genome shotgun (WGS) entry which is preliminary data.</text>
</comment>
<keyword evidence="1" id="KW-1133">Transmembrane helix</keyword>
<keyword evidence="1" id="KW-0472">Membrane</keyword>
<proteinExistence type="predicted"/>
<dbReference type="AlphaFoldDB" id="A0A9D7XF16"/>
<dbReference type="EMBL" id="JADKFW010000021">
    <property type="protein sequence ID" value="MBK9719724.1"/>
    <property type="molecule type" value="Genomic_DNA"/>
</dbReference>
<feature type="transmembrane region" description="Helical" evidence="1">
    <location>
        <begin position="80"/>
        <end position="100"/>
    </location>
</feature>